<dbReference type="PANTHER" id="PTHR11956">
    <property type="entry name" value="ARGINYL-TRNA SYNTHETASE"/>
    <property type="match status" value="1"/>
</dbReference>
<comment type="subcellular location">
    <subcellularLocation>
        <location evidence="1 10">Cytoplasm</location>
    </subcellularLocation>
</comment>
<dbReference type="Pfam" id="PF00750">
    <property type="entry name" value="tRNA-synt_1d"/>
    <property type="match status" value="2"/>
</dbReference>
<evidence type="ECO:0000256" key="1">
    <source>
        <dbReference type="ARBA" id="ARBA00004496"/>
    </source>
</evidence>
<keyword evidence="8 10" id="KW-0030">Aminoacyl-tRNA synthetase</keyword>
<dbReference type="CDD" id="cd00671">
    <property type="entry name" value="ArgRS_core"/>
    <property type="match status" value="1"/>
</dbReference>
<evidence type="ECO:0000259" key="13">
    <source>
        <dbReference type="SMART" id="SM01016"/>
    </source>
</evidence>
<dbReference type="GO" id="GO:0005737">
    <property type="term" value="C:cytoplasm"/>
    <property type="evidence" value="ECO:0007669"/>
    <property type="project" value="UniProtKB-SubCell"/>
</dbReference>
<dbReference type="EMBL" id="CP007243">
    <property type="protein sequence ID" value="AIA30436.1"/>
    <property type="molecule type" value="Genomic_DNA"/>
</dbReference>
<name>A0A059XYQ6_9BACT</name>
<dbReference type="InterPro" id="IPR001412">
    <property type="entry name" value="aa-tRNA-synth_I_CS"/>
</dbReference>
<evidence type="ECO:0000256" key="2">
    <source>
        <dbReference type="ARBA" id="ARBA00005594"/>
    </source>
</evidence>
<dbReference type="GO" id="GO:0006420">
    <property type="term" value="P:arginyl-tRNA aminoacylation"/>
    <property type="evidence" value="ECO:0007669"/>
    <property type="project" value="UniProtKB-UniRule"/>
</dbReference>
<comment type="catalytic activity">
    <reaction evidence="9 10">
        <text>tRNA(Arg) + L-arginine + ATP = L-arginyl-tRNA(Arg) + AMP + diphosphate</text>
        <dbReference type="Rhea" id="RHEA:20301"/>
        <dbReference type="Rhea" id="RHEA-COMP:9658"/>
        <dbReference type="Rhea" id="RHEA-COMP:9673"/>
        <dbReference type="ChEBI" id="CHEBI:30616"/>
        <dbReference type="ChEBI" id="CHEBI:32682"/>
        <dbReference type="ChEBI" id="CHEBI:33019"/>
        <dbReference type="ChEBI" id="CHEBI:78442"/>
        <dbReference type="ChEBI" id="CHEBI:78513"/>
        <dbReference type="ChEBI" id="CHEBI:456215"/>
        <dbReference type="EC" id="6.1.1.19"/>
    </reaction>
</comment>
<evidence type="ECO:0000256" key="4">
    <source>
        <dbReference type="ARBA" id="ARBA00022598"/>
    </source>
</evidence>
<dbReference type="AlphaFoldDB" id="A0A059XYQ6"/>
<dbReference type="SUPFAM" id="SSF55190">
    <property type="entry name" value="Arginyl-tRNA synthetase (ArgRS), N-terminal 'additional' domain"/>
    <property type="match status" value="1"/>
</dbReference>
<evidence type="ECO:0000256" key="6">
    <source>
        <dbReference type="ARBA" id="ARBA00022840"/>
    </source>
</evidence>
<evidence type="ECO:0000256" key="11">
    <source>
        <dbReference type="RuleBase" id="RU363038"/>
    </source>
</evidence>
<dbReference type="InterPro" id="IPR009080">
    <property type="entry name" value="tRNAsynth_Ia_anticodon-bd"/>
</dbReference>
<keyword evidence="4 10" id="KW-0436">Ligase</keyword>
<dbReference type="PROSITE" id="PS00178">
    <property type="entry name" value="AA_TRNA_LIGASE_I"/>
    <property type="match status" value="1"/>
</dbReference>
<sequence length="595" mass="67012">MLEIWVKDVISDALRSYLQERGQGEDLATLLPKGIRLEFPKKDGFGDISTPVAMHLSAHLKTPPRKIAESLASFLSGSPLFQSVEIAGPGYLNFTYSEMSVRKTLLRILDTDSDLVFPEDEKRRVLVEFVSANPTGPLHVGHGRGAAYGDALSRILKAVGHDVTTEYYINDAGNQMEMLGRSTCLAWRKLHRAVPESEEQAFLKGATPYKGDYIREIAQELIDTPGILSPEESRAALDPEAPETLYLGTFTEYAQGRIMEGIREDLHLFDVPFDAFFSEKILHEKKNGKNSDAVTLWINRIREASMQASDPEVPDVYESEGALWLRTTVLGDDKDRVLLRSDGRLTYFAADIAYHALKIERKFDVLIDVWGADHHGYIPRMNAAVKTLSRLLDHPVEFRVALIQLVSLVRDGRPVSMSTRGGEFVTLREVLDEVGVDATRFSYLSRSHESPLEFDLNKAKERSMDNPVYYVQYAHARVKSLLRQADTRGLSLPSEWSSRDLEALREPAEKDLVKRLDRFSGVVNDVSRTMEVHPMTEYLTDLAGRYHHFYFHHRILSQEAQDRELTTARIALSIAVGRVLEKGLGLLGISAPEVM</sequence>
<accession>A0A059XYQ6</accession>
<dbReference type="SUPFAM" id="SSF47323">
    <property type="entry name" value="Anticodon-binding domain of a subclass of class I aminoacyl-tRNA synthetases"/>
    <property type="match status" value="1"/>
</dbReference>
<dbReference type="Pfam" id="PF03485">
    <property type="entry name" value="Arg_tRNA_synt_N"/>
    <property type="match status" value="1"/>
</dbReference>
<dbReference type="InterPro" id="IPR014729">
    <property type="entry name" value="Rossmann-like_a/b/a_fold"/>
</dbReference>
<dbReference type="InterPro" id="IPR036695">
    <property type="entry name" value="Arg-tRNA-synth_N_sf"/>
</dbReference>
<keyword evidence="3 10" id="KW-0963">Cytoplasm</keyword>
<dbReference type="GO" id="GO:0005524">
    <property type="term" value="F:ATP binding"/>
    <property type="evidence" value="ECO:0007669"/>
    <property type="project" value="UniProtKB-UniRule"/>
</dbReference>
<dbReference type="SMART" id="SM00836">
    <property type="entry name" value="DALR_1"/>
    <property type="match status" value="1"/>
</dbReference>
<keyword evidence="5 10" id="KW-0547">Nucleotide-binding</keyword>
<comment type="subunit">
    <text evidence="10">Monomer.</text>
</comment>
<feature type="short sequence motif" description="'HIGH' region" evidence="10">
    <location>
        <begin position="132"/>
        <end position="142"/>
    </location>
</feature>
<protein>
    <recommendedName>
        <fullName evidence="10">Arginine--tRNA ligase</fullName>
        <ecNumber evidence="10">6.1.1.19</ecNumber>
    </recommendedName>
    <alternativeName>
        <fullName evidence="10">Arginyl-tRNA synthetase</fullName>
        <shortName evidence="10">ArgRS</shortName>
    </alternativeName>
</protein>
<evidence type="ECO:0000313" key="14">
    <source>
        <dbReference type="EMBL" id="AIA30436.1"/>
    </source>
</evidence>
<gene>
    <name evidence="10" type="primary">argS</name>
    <name evidence="14" type="ORF">Y981_05645</name>
</gene>
<dbReference type="PRINTS" id="PR01038">
    <property type="entry name" value="TRNASYNTHARG"/>
</dbReference>
<dbReference type="Gene3D" id="3.30.1360.70">
    <property type="entry name" value="Arginyl tRNA synthetase N-terminal domain"/>
    <property type="match status" value="1"/>
</dbReference>
<dbReference type="InterPro" id="IPR001278">
    <property type="entry name" value="Arg-tRNA-ligase"/>
</dbReference>
<dbReference type="NCBIfam" id="TIGR00456">
    <property type="entry name" value="argS"/>
    <property type="match status" value="1"/>
</dbReference>
<proteinExistence type="inferred from homology"/>
<feature type="domain" description="Arginyl tRNA synthetase N-terminal" evidence="13">
    <location>
        <begin position="8"/>
        <end position="96"/>
    </location>
</feature>
<dbReference type="InterPro" id="IPR035684">
    <property type="entry name" value="ArgRS_core"/>
</dbReference>
<evidence type="ECO:0000256" key="10">
    <source>
        <dbReference type="HAMAP-Rule" id="MF_00123"/>
    </source>
</evidence>
<keyword evidence="7 10" id="KW-0648">Protein biosynthesis</keyword>
<dbReference type="HAMAP" id="MF_00123">
    <property type="entry name" value="Arg_tRNA_synth"/>
    <property type="match status" value="1"/>
</dbReference>
<dbReference type="InterPro" id="IPR005148">
    <property type="entry name" value="Arg-tRNA-synth_N"/>
</dbReference>
<keyword evidence="15" id="KW-1185">Reference proteome</keyword>
<dbReference type="Pfam" id="PF05746">
    <property type="entry name" value="DALR_1"/>
    <property type="match status" value="1"/>
</dbReference>
<reference evidence="15" key="1">
    <citation type="submission" date="2014-02" db="EMBL/GenBank/DDBJ databases">
        <title>Complete genome sequence and comparative genomic analysis of the nitrogen-fixing bacterium Leptospirillum ferriphilum YSK.</title>
        <authorList>
            <person name="Guo X."/>
            <person name="Yin H."/>
            <person name="Liang Y."/>
            <person name="Hu Q."/>
            <person name="Ma L."/>
            <person name="Xiao Y."/>
            <person name="Zhang X."/>
            <person name="Qiu G."/>
            <person name="Liu X."/>
        </authorList>
    </citation>
    <scope>NUCLEOTIDE SEQUENCE [LARGE SCALE GENOMIC DNA]</scope>
    <source>
        <strain evidence="15">YSK</strain>
    </source>
</reference>
<evidence type="ECO:0000256" key="3">
    <source>
        <dbReference type="ARBA" id="ARBA00022490"/>
    </source>
</evidence>
<evidence type="ECO:0000313" key="15">
    <source>
        <dbReference type="Proteomes" id="UP000027059"/>
    </source>
</evidence>
<comment type="similarity">
    <text evidence="2 10 11">Belongs to the class-I aminoacyl-tRNA synthetase family.</text>
</comment>
<dbReference type="HOGENOM" id="CLU_006406_0_1_0"/>
<evidence type="ECO:0000256" key="9">
    <source>
        <dbReference type="ARBA" id="ARBA00049339"/>
    </source>
</evidence>
<dbReference type="SUPFAM" id="SSF52374">
    <property type="entry name" value="Nucleotidylyl transferase"/>
    <property type="match status" value="1"/>
</dbReference>
<dbReference type="EC" id="6.1.1.19" evidence="10"/>
<dbReference type="OrthoDB" id="9803211at2"/>
<dbReference type="PANTHER" id="PTHR11956:SF5">
    <property type="entry name" value="ARGININE--TRNA LIGASE, CYTOPLASMIC"/>
    <property type="match status" value="1"/>
</dbReference>
<organism evidence="14 15">
    <name type="scientific">Leptospirillum ferriphilum YSK</name>
    <dbReference type="NCBI Taxonomy" id="1441628"/>
    <lineage>
        <taxon>Bacteria</taxon>
        <taxon>Pseudomonadati</taxon>
        <taxon>Nitrospirota</taxon>
        <taxon>Nitrospiria</taxon>
        <taxon>Nitrospirales</taxon>
        <taxon>Nitrospiraceae</taxon>
        <taxon>Leptospirillum</taxon>
    </lineage>
</organism>
<dbReference type="InterPro" id="IPR008909">
    <property type="entry name" value="DALR_anticod-bd"/>
</dbReference>
<dbReference type="Gene3D" id="1.10.730.10">
    <property type="entry name" value="Isoleucyl-tRNA Synthetase, Domain 1"/>
    <property type="match status" value="1"/>
</dbReference>
<dbReference type="KEGG" id="lfp:Y981_05645"/>
<evidence type="ECO:0000256" key="8">
    <source>
        <dbReference type="ARBA" id="ARBA00023146"/>
    </source>
</evidence>
<keyword evidence="6 10" id="KW-0067">ATP-binding</keyword>
<reference evidence="14 15" key="2">
    <citation type="journal article" date="2015" name="Biomed. Res. Int.">
        <title>Effects of Arsenite Resistance on the Growth and Functional Gene Expression of Leptospirillum ferriphilum and Acidithiobacillus thiooxidans in Pure Culture and Coculture.</title>
        <authorList>
            <person name="Jiang H."/>
            <person name="Liang Y."/>
            <person name="Yin H."/>
            <person name="Xiao Y."/>
            <person name="Guo X."/>
            <person name="Xu Y."/>
            <person name="Hu Q."/>
            <person name="Liu H."/>
            <person name="Liu X."/>
        </authorList>
    </citation>
    <scope>NUCLEOTIDE SEQUENCE [LARGE SCALE GENOMIC DNA]</scope>
    <source>
        <strain evidence="14 15">YSK</strain>
    </source>
</reference>
<dbReference type="FunFam" id="1.10.730.10:FF:000008">
    <property type="entry name" value="Arginine--tRNA ligase"/>
    <property type="match status" value="1"/>
</dbReference>
<dbReference type="SMART" id="SM01016">
    <property type="entry name" value="Arg_tRNA_synt_N"/>
    <property type="match status" value="1"/>
</dbReference>
<evidence type="ECO:0000259" key="12">
    <source>
        <dbReference type="SMART" id="SM00836"/>
    </source>
</evidence>
<feature type="domain" description="DALR anticodon binding" evidence="12">
    <location>
        <begin position="471"/>
        <end position="595"/>
    </location>
</feature>
<evidence type="ECO:0000256" key="5">
    <source>
        <dbReference type="ARBA" id="ARBA00022741"/>
    </source>
</evidence>
<dbReference type="Proteomes" id="UP000027059">
    <property type="component" value="Chromosome"/>
</dbReference>
<dbReference type="Gene3D" id="3.40.50.620">
    <property type="entry name" value="HUPs"/>
    <property type="match status" value="1"/>
</dbReference>
<dbReference type="RefSeq" id="WP_014960910.1">
    <property type="nucleotide sequence ID" value="NZ_CP007243.1"/>
</dbReference>
<evidence type="ECO:0000256" key="7">
    <source>
        <dbReference type="ARBA" id="ARBA00022917"/>
    </source>
</evidence>
<dbReference type="GO" id="GO:0004814">
    <property type="term" value="F:arginine-tRNA ligase activity"/>
    <property type="evidence" value="ECO:0007669"/>
    <property type="project" value="UniProtKB-UniRule"/>
</dbReference>